<gene>
    <name evidence="4" type="ORF">AVO45_14225</name>
</gene>
<accession>A0A0X3TD81</accession>
<evidence type="ECO:0000256" key="1">
    <source>
        <dbReference type="ARBA" id="ARBA00022679"/>
    </source>
</evidence>
<dbReference type="InterPro" id="IPR050680">
    <property type="entry name" value="YpeA/RimI_acetyltransf"/>
</dbReference>
<dbReference type="Gene3D" id="3.40.630.30">
    <property type="match status" value="1"/>
</dbReference>
<keyword evidence="2" id="KW-0012">Acyltransferase</keyword>
<dbReference type="PANTHER" id="PTHR43420">
    <property type="entry name" value="ACETYLTRANSFERASE"/>
    <property type="match status" value="1"/>
</dbReference>
<dbReference type="InterPro" id="IPR016181">
    <property type="entry name" value="Acyl_CoA_acyltransferase"/>
</dbReference>
<dbReference type="GO" id="GO:0016747">
    <property type="term" value="F:acyltransferase activity, transferring groups other than amino-acyl groups"/>
    <property type="evidence" value="ECO:0007669"/>
    <property type="project" value="InterPro"/>
</dbReference>
<protein>
    <submittedName>
        <fullName evidence="4">Ribosomal-protein-alanine acetyltransferase</fullName>
    </submittedName>
</protein>
<dbReference type="CDD" id="cd04301">
    <property type="entry name" value="NAT_SF"/>
    <property type="match status" value="1"/>
</dbReference>
<evidence type="ECO:0000259" key="3">
    <source>
        <dbReference type="PROSITE" id="PS51186"/>
    </source>
</evidence>
<feature type="domain" description="N-acetyltransferase" evidence="3">
    <location>
        <begin position="1"/>
        <end position="132"/>
    </location>
</feature>
<comment type="caution">
    <text evidence="4">The sequence shown here is derived from an EMBL/GenBank/DDBJ whole genome shotgun (WGS) entry which is preliminary data.</text>
</comment>
<reference evidence="4 5" key="1">
    <citation type="submission" date="2015-12" db="EMBL/GenBank/DDBJ databases">
        <authorList>
            <person name="Shamseldin A."/>
            <person name="Moawad H."/>
            <person name="Abd El-Rahim W.M."/>
            <person name="Sadowsky M.J."/>
        </authorList>
    </citation>
    <scope>NUCLEOTIDE SEQUENCE [LARGE SCALE GENOMIC DNA]</scope>
    <source>
        <strain evidence="4 5">ZGT118</strain>
    </source>
</reference>
<dbReference type="STRING" id="1685379.AVO45_14225"/>
<keyword evidence="5" id="KW-1185">Reference proteome</keyword>
<sequence>MAVVHAAAFTQSRPWRADEFRELLSNNFTHSVGNNQCFAVFQVIADEAELLTIATHPYYQRKGLARLLMESWQNEAARLGAKRAFLDVAADNIPAIALYESCGYTRCGIRKGYYRRPTGTNVDAILMERPLP</sequence>
<dbReference type="PROSITE" id="PS51186">
    <property type="entry name" value="GNAT"/>
    <property type="match status" value="1"/>
</dbReference>
<keyword evidence="1 4" id="KW-0808">Transferase</keyword>
<name>A0A0X3TD81_9RHOB</name>
<evidence type="ECO:0000313" key="5">
    <source>
        <dbReference type="Proteomes" id="UP000053791"/>
    </source>
</evidence>
<evidence type="ECO:0000313" key="4">
    <source>
        <dbReference type="EMBL" id="KUJ73742.1"/>
    </source>
</evidence>
<dbReference type="InterPro" id="IPR000182">
    <property type="entry name" value="GNAT_dom"/>
</dbReference>
<dbReference type="Pfam" id="PF00583">
    <property type="entry name" value="Acetyltransf_1"/>
    <property type="match status" value="1"/>
</dbReference>
<proteinExistence type="predicted"/>
<dbReference type="Proteomes" id="UP000053791">
    <property type="component" value="Unassembled WGS sequence"/>
</dbReference>
<dbReference type="AlphaFoldDB" id="A0A0X3TD81"/>
<evidence type="ECO:0000256" key="2">
    <source>
        <dbReference type="ARBA" id="ARBA00023315"/>
    </source>
</evidence>
<organism evidence="4 5">
    <name type="scientific">Ruegeria marisrubri</name>
    <dbReference type="NCBI Taxonomy" id="1685379"/>
    <lineage>
        <taxon>Bacteria</taxon>
        <taxon>Pseudomonadati</taxon>
        <taxon>Pseudomonadota</taxon>
        <taxon>Alphaproteobacteria</taxon>
        <taxon>Rhodobacterales</taxon>
        <taxon>Roseobacteraceae</taxon>
        <taxon>Ruegeria</taxon>
    </lineage>
</organism>
<dbReference type="PANTHER" id="PTHR43420:SF44">
    <property type="entry name" value="ACETYLTRANSFERASE YPEA"/>
    <property type="match status" value="1"/>
</dbReference>
<dbReference type="SUPFAM" id="SSF55729">
    <property type="entry name" value="Acyl-CoA N-acyltransferases (Nat)"/>
    <property type="match status" value="1"/>
</dbReference>
<dbReference type="EMBL" id="LQBQ01000037">
    <property type="protein sequence ID" value="KUJ73742.1"/>
    <property type="molecule type" value="Genomic_DNA"/>
</dbReference>